<dbReference type="AlphaFoldDB" id="A0A286U641"/>
<dbReference type="Proteomes" id="UP000217199">
    <property type="component" value="Unassembled WGS sequence"/>
</dbReference>
<feature type="compositionally biased region" description="Basic residues" evidence="1">
    <location>
        <begin position="229"/>
        <end position="240"/>
    </location>
</feature>
<accession>A0A286U641</accession>
<name>A0A286U641_9AGAM</name>
<protein>
    <submittedName>
        <fullName evidence="2">Uncharacterized protein</fullName>
    </submittedName>
</protein>
<evidence type="ECO:0000256" key="1">
    <source>
        <dbReference type="SAM" id="MobiDB-lite"/>
    </source>
</evidence>
<feature type="compositionally biased region" description="Low complexity" evidence="1">
    <location>
        <begin position="377"/>
        <end position="394"/>
    </location>
</feature>
<reference evidence="2 3" key="1">
    <citation type="journal article" date="2017" name="Mol. Ecol.">
        <title>Comparative and population genomic landscape of Phellinus noxius: A hypervariable fungus causing root rot in trees.</title>
        <authorList>
            <person name="Chung C.L."/>
            <person name="Lee T.J."/>
            <person name="Akiba M."/>
            <person name="Lee H.H."/>
            <person name="Kuo T.H."/>
            <person name="Liu D."/>
            <person name="Ke H.M."/>
            <person name="Yokoi T."/>
            <person name="Roa M.B."/>
            <person name="Lu M.J."/>
            <person name="Chang Y.Y."/>
            <person name="Ann P.J."/>
            <person name="Tsai J.N."/>
            <person name="Chen C.Y."/>
            <person name="Tzean S.S."/>
            <person name="Ota Y."/>
            <person name="Hattori T."/>
            <person name="Sahashi N."/>
            <person name="Liou R.F."/>
            <person name="Kikuchi T."/>
            <person name="Tsai I.J."/>
        </authorList>
    </citation>
    <scope>NUCLEOTIDE SEQUENCE [LARGE SCALE GENOMIC DNA]</scope>
    <source>
        <strain evidence="2 3">FFPRI411160</strain>
    </source>
</reference>
<proteinExistence type="predicted"/>
<feature type="region of interest" description="Disordered" evidence="1">
    <location>
        <begin position="373"/>
        <end position="394"/>
    </location>
</feature>
<feature type="region of interest" description="Disordered" evidence="1">
    <location>
        <begin position="229"/>
        <end position="251"/>
    </location>
</feature>
<gene>
    <name evidence="2" type="ORF">PNOK_0958600</name>
</gene>
<evidence type="ECO:0000313" key="2">
    <source>
        <dbReference type="EMBL" id="PAV15033.1"/>
    </source>
</evidence>
<dbReference type="EMBL" id="NBII01000011">
    <property type="protein sequence ID" value="PAV15033.1"/>
    <property type="molecule type" value="Genomic_DNA"/>
</dbReference>
<comment type="caution">
    <text evidence="2">The sequence shown here is derived from an EMBL/GenBank/DDBJ whole genome shotgun (WGS) entry which is preliminary data.</text>
</comment>
<organism evidence="2 3">
    <name type="scientific">Pyrrhoderma noxium</name>
    <dbReference type="NCBI Taxonomy" id="2282107"/>
    <lineage>
        <taxon>Eukaryota</taxon>
        <taxon>Fungi</taxon>
        <taxon>Dikarya</taxon>
        <taxon>Basidiomycota</taxon>
        <taxon>Agaricomycotina</taxon>
        <taxon>Agaricomycetes</taxon>
        <taxon>Hymenochaetales</taxon>
        <taxon>Hymenochaetaceae</taxon>
        <taxon>Pyrrhoderma</taxon>
    </lineage>
</organism>
<dbReference type="OrthoDB" id="3364132at2759"/>
<evidence type="ECO:0000313" key="3">
    <source>
        <dbReference type="Proteomes" id="UP000217199"/>
    </source>
</evidence>
<dbReference type="InParanoid" id="A0A286U641"/>
<sequence>MPRHGRYNAWVQIGGRRLDPLYETVDTRLSMSHIESQENAEFCVFVKEYETLSTVRSRVDVYLDEVHVGCAILDPMGEASRFCGSWIDRYRYYPFMFVPAQRDGISSDGNEGNDGRRMALGHSKITITVKEVVVTSSLGKTYRRLPKTIRHWKPLPLQEDEPLDGAHRIVLGSREIYGEYKAQNDVFKSCPLDSRRSESTSIFMFIYGSKDYLTSLLNNQINRDMTRPARRNAGRRRTINRPRGGDGAGFDDPEPINVFKCSQCEWDLTRCVPCGGGSEVCRHCKYKRTYCDMYVVRGLPPKMLTRPGMEKLDIRKRYRDMLRRLASRTQSDEDSDSLNEFAIDINSDEDSLREFNGDRDYPSDIDTELVDNHEVGSSSVESEESSSSSSSLSSFPYLTMDRVQSSTAGLGQTISLRDIFIQAHVHTVAAVEETSDGELSWEPTIDGIEK</sequence>
<keyword evidence="3" id="KW-1185">Reference proteome</keyword>